<dbReference type="Pfam" id="PF11799">
    <property type="entry name" value="IMS_C"/>
    <property type="match status" value="1"/>
</dbReference>
<dbReference type="GO" id="GO:0005829">
    <property type="term" value="C:cytosol"/>
    <property type="evidence" value="ECO:0007669"/>
    <property type="project" value="TreeGrafter"/>
</dbReference>
<evidence type="ECO:0000256" key="1">
    <source>
        <dbReference type="ARBA" id="ARBA00010945"/>
    </source>
</evidence>
<reference evidence="7 8" key="1">
    <citation type="journal article" date="2015" name="Genome Announc.">
        <title>Expanding the biotechnology potential of lactobacilli through comparative genomics of 213 strains and associated genera.</title>
        <authorList>
            <person name="Sun Z."/>
            <person name="Harris H.M."/>
            <person name="McCann A."/>
            <person name="Guo C."/>
            <person name="Argimon S."/>
            <person name="Zhang W."/>
            <person name="Yang X."/>
            <person name="Jeffery I.B."/>
            <person name="Cooney J.C."/>
            <person name="Kagawa T.F."/>
            <person name="Liu W."/>
            <person name="Song Y."/>
            <person name="Salvetti E."/>
            <person name="Wrobel A."/>
            <person name="Rasinkangas P."/>
            <person name="Parkhill J."/>
            <person name="Rea M.C."/>
            <person name="O'Sullivan O."/>
            <person name="Ritari J."/>
            <person name="Douillard F.P."/>
            <person name="Paul Ross R."/>
            <person name="Yang R."/>
            <person name="Briner A.E."/>
            <person name="Felis G.E."/>
            <person name="de Vos W.M."/>
            <person name="Barrangou R."/>
            <person name="Klaenhammer T.R."/>
            <person name="Caufield P.W."/>
            <person name="Cui Y."/>
            <person name="Zhang H."/>
            <person name="O'Toole P.W."/>
        </authorList>
    </citation>
    <scope>NUCLEOTIDE SEQUENCE [LARGE SCALE GENOMIC DNA]</scope>
    <source>
        <strain evidence="7 8">DSM 22467</strain>
    </source>
</reference>
<dbReference type="SUPFAM" id="SSF100879">
    <property type="entry name" value="Lesion bypass DNA polymerase (Y-family), little finger domain"/>
    <property type="match status" value="1"/>
</dbReference>
<dbReference type="SUPFAM" id="SSF56672">
    <property type="entry name" value="DNA/RNA polymerases"/>
    <property type="match status" value="1"/>
</dbReference>
<dbReference type="GO" id="GO:0006260">
    <property type="term" value="P:DNA replication"/>
    <property type="evidence" value="ECO:0007669"/>
    <property type="project" value="UniProtKB-KW"/>
</dbReference>
<keyword evidence="2" id="KW-0515">Mutator protein</keyword>
<keyword evidence="5" id="KW-0808">Transferase</keyword>
<evidence type="ECO:0000256" key="4">
    <source>
        <dbReference type="ARBA" id="ARBA00022705"/>
    </source>
</evidence>
<dbReference type="GO" id="GO:0042276">
    <property type="term" value="P:error-prone translesion synthesis"/>
    <property type="evidence" value="ECO:0007669"/>
    <property type="project" value="TreeGrafter"/>
</dbReference>
<dbReference type="GO" id="GO:0006281">
    <property type="term" value="P:DNA repair"/>
    <property type="evidence" value="ECO:0007669"/>
    <property type="project" value="InterPro"/>
</dbReference>
<dbReference type="GO" id="GO:0003887">
    <property type="term" value="F:DNA-directed DNA polymerase activity"/>
    <property type="evidence" value="ECO:0007669"/>
    <property type="project" value="UniProtKB-KW"/>
</dbReference>
<dbReference type="GO" id="GO:0009432">
    <property type="term" value="P:SOS response"/>
    <property type="evidence" value="ECO:0007669"/>
    <property type="project" value="TreeGrafter"/>
</dbReference>
<accession>A0A0R2LQE7</accession>
<dbReference type="InterPro" id="IPR036775">
    <property type="entry name" value="DNA_pol_Y-fam_lit_finger_sf"/>
</dbReference>
<dbReference type="EMBL" id="JQCA01000048">
    <property type="protein sequence ID" value="KRO03989.1"/>
    <property type="molecule type" value="Genomic_DNA"/>
</dbReference>
<proteinExistence type="inferred from homology"/>
<evidence type="ECO:0000256" key="2">
    <source>
        <dbReference type="ARBA" id="ARBA00022457"/>
    </source>
</evidence>
<evidence type="ECO:0000313" key="7">
    <source>
        <dbReference type="EMBL" id="KRO03989.1"/>
    </source>
</evidence>
<dbReference type="PANTHER" id="PTHR11076">
    <property type="entry name" value="DNA REPAIR POLYMERASE UMUC / TRANSFERASE FAMILY MEMBER"/>
    <property type="match status" value="1"/>
</dbReference>
<organism evidence="7 8">
    <name type="scientific">Levilactobacillus paucivorans</name>
    <dbReference type="NCBI Taxonomy" id="616990"/>
    <lineage>
        <taxon>Bacteria</taxon>
        <taxon>Bacillati</taxon>
        <taxon>Bacillota</taxon>
        <taxon>Bacilli</taxon>
        <taxon>Lactobacillales</taxon>
        <taxon>Lactobacillaceae</taxon>
        <taxon>Levilactobacillus</taxon>
    </lineage>
</organism>
<comment type="similarity">
    <text evidence="1">Belongs to the DNA polymerase type-Y family.</text>
</comment>
<sequence>MMAMDYQQEPHGMFLMIDNKSFYASVESVERGLNPLESVLIVMSEADNTGSGLVLAASPMAKKEFGISNVSRQYEVPHDSRILVVPPRMNLYIQKNLAINKIFRQFVTDDDLFPYSIDESILDMTHSWRLFGKTPEEVARRIQLKVRHELGLYTTVGIGENPIQAKLALDLQAKHDHELIGRLTYDSFPKHIWPITNLEKVWSIGHRTAAHLERLGIHSMDDLAHVNPYELRSEMGMIGAQLFALAWGIDRSQLHQVRPPKEKSWSNSQVLPRDYRVQAEIELVIREIGQQVTSRMRHHRQQAGCVSLYVGFARADTENDGRTGFDHSCRIAPTDNAQTIVATLLHLFRKNWADQPVRNLGVGLSRLSHCQNLQLDLFQEPERQIKNDQFDRVLDELRDKFGKTAVIPASSLMPGGTMLRRASLVGGHNGGNSFD</sequence>
<dbReference type="InterPro" id="IPR043502">
    <property type="entry name" value="DNA/RNA_pol_sf"/>
</dbReference>
<name>A0A0R2LQE7_9LACO</name>
<keyword evidence="3" id="KW-0548">Nucleotidyltransferase</keyword>
<gene>
    <name evidence="7" type="ORF">IV54_GL001838</name>
</gene>
<evidence type="ECO:0000256" key="3">
    <source>
        <dbReference type="ARBA" id="ARBA00022695"/>
    </source>
</evidence>
<evidence type="ECO:0000256" key="5">
    <source>
        <dbReference type="ARBA" id="ARBA00022932"/>
    </source>
</evidence>
<dbReference type="CDD" id="cd01700">
    <property type="entry name" value="PolY_Pol_V_umuC"/>
    <property type="match status" value="1"/>
</dbReference>
<dbReference type="Pfam" id="PF00817">
    <property type="entry name" value="IMS"/>
    <property type="match status" value="1"/>
</dbReference>
<keyword evidence="4" id="KW-0235">DNA replication</keyword>
<dbReference type="AlphaFoldDB" id="A0A0R2LQE7"/>
<dbReference type="STRING" id="616990.IV54_GL001838"/>
<dbReference type="Proteomes" id="UP000051906">
    <property type="component" value="Unassembled WGS sequence"/>
</dbReference>
<dbReference type="InterPro" id="IPR001126">
    <property type="entry name" value="UmuC"/>
</dbReference>
<dbReference type="PANTHER" id="PTHR11076:SF35">
    <property type="entry name" value="DNA REPAIR PROTEIN HOMOLOG YOBH"/>
    <property type="match status" value="1"/>
</dbReference>
<dbReference type="GO" id="GO:0003684">
    <property type="term" value="F:damaged DNA binding"/>
    <property type="evidence" value="ECO:0007669"/>
    <property type="project" value="InterPro"/>
</dbReference>
<protein>
    <submittedName>
        <fullName evidence="7">ImpB MucB SamB family protein</fullName>
    </submittedName>
</protein>
<evidence type="ECO:0000313" key="8">
    <source>
        <dbReference type="Proteomes" id="UP000051906"/>
    </source>
</evidence>
<dbReference type="PROSITE" id="PS50173">
    <property type="entry name" value="UMUC"/>
    <property type="match status" value="1"/>
</dbReference>
<keyword evidence="8" id="KW-1185">Reference proteome</keyword>
<dbReference type="InterPro" id="IPR043128">
    <property type="entry name" value="Rev_trsase/Diguanyl_cyclase"/>
</dbReference>
<evidence type="ECO:0000259" key="6">
    <source>
        <dbReference type="PROSITE" id="PS50173"/>
    </source>
</evidence>
<dbReference type="Gene3D" id="3.30.70.270">
    <property type="match status" value="1"/>
</dbReference>
<dbReference type="PATRIC" id="fig|616990.3.peg.1950"/>
<feature type="domain" description="UmuC" evidence="6">
    <location>
        <begin position="14"/>
        <end position="205"/>
    </location>
</feature>
<dbReference type="Gene3D" id="3.30.1490.100">
    <property type="entry name" value="DNA polymerase, Y-family, little finger domain"/>
    <property type="match status" value="1"/>
</dbReference>
<dbReference type="InterPro" id="IPR017961">
    <property type="entry name" value="DNA_pol_Y-fam_little_finger"/>
</dbReference>
<dbReference type="Gene3D" id="3.40.1170.60">
    <property type="match status" value="1"/>
</dbReference>
<keyword evidence="5" id="KW-0239">DNA-directed DNA polymerase</keyword>
<dbReference type="InterPro" id="IPR050116">
    <property type="entry name" value="DNA_polymerase-Y"/>
</dbReference>
<dbReference type="Gene3D" id="1.10.150.20">
    <property type="entry name" value="5' to 3' exonuclease, C-terminal subdomain"/>
    <property type="match status" value="1"/>
</dbReference>
<comment type="caution">
    <text evidence="7">The sequence shown here is derived from an EMBL/GenBank/DDBJ whole genome shotgun (WGS) entry which is preliminary data.</text>
</comment>